<evidence type="ECO:0000256" key="1">
    <source>
        <dbReference type="ARBA" id="ARBA00004651"/>
    </source>
</evidence>
<feature type="transmembrane region" description="Helical" evidence="7">
    <location>
        <begin position="147"/>
        <end position="166"/>
    </location>
</feature>
<evidence type="ECO:0000256" key="4">
    <source>
        <dbReference type="ARBA" id="ARBA00022692"/>
    </source>
</evidence>
<feature type="transmembrane region" description="Helical" evidence="7">
    <location>
        <begin position="64"/>
        <end position="91"/>
    </location>
</feature>
<feature type="transmembrane region" description="Helical" evidence="7">
    <location>
        <begin position="24"/>
        <end position="44"/>
    </location>
</feature>
<evidence type="ECO:0000313" key="9">
    <source>
        <dbReference type="EMBL" id="SVB17302.1"/>
    </source>
</evidence>
<evidence type="ECO:0000256" key="5">
    <source>
        <dbReference type="ARBA" id="ARBA00022989"/>
    </source>
</evidence>
<dbReference type="PROSITE" id="PS50928">
    <property type="entry name" value="ABC_TM1"/>
    <property type="match status" value="1"/>
</dbReference>
<dbReference type="AlphaFoldDB" id="A0A382BUZ5"/>
<name>A0A382BUZ5_9ZZZZ</name>
<reference evidence="9" key="1">
    <citation type="submission" date="2018-05" db="EMBL/GenBank/DDBJ databases">
        <authorList>
            <person name="Lanie J.A."/>
            <person name="Ng W.-L."/>
            <person name="Kazmierczak K.M."/>
            <person name="Andrzejewski T.M."/>
            <person name="Davidsen T.M."/>
            <person name="Wayne K.J."/>
            <person name="Tettelin H."/>
            <person name="Glass J.I."/>
            <person name="Rusch D."/>
            <person name="Podicherti R."/>
            <person name="Tsui H.-C.T."/>
            <person name="Winkler M.E."/>
        </authorList>
    </citation>
    <scope>NUCLEOTIDE SEQUENCE</scope>
</reference>
<feature type="transmembrane region" description="Helical" evidence="7">
    <location>
        <begin position="103"/>
        <end position="127"/>
    </location>
</feature>
<dbReference type="Gene3D" id="1.10.3720.10">
    <property type="entry name" value="MetI-like"/>
    <property type="match status" value="1"/>
</dbReference>
<feature type="transmembrane region" description="Helical" evidence="7">
    <location>
        <begin position="248"/>
        <end position="270"/>
    </location>
</feature>
<dbReference type="Pfam" id="PF00528">
    <property type="entry name" value="BPD_transp_1"/>
    <property type="match status" value="1"/>
</dbReference>
<evidence type="ECO:0000256" key="7">
    <source>
        <dbReference type="SAM" id="Phobius"/>
    </source>
</evidence>
<keyword evidence="6 7" id="KW-0472">Membrane</keyword>
<protein>
    <recommendedName>
        <fullName evidence="8">ABC transmembrane type-1 domain-containing protein</fullName>
    </recommendedName>
</protein>
<dbReference type="PANTHER" id="PTHR30183">
    <property type="entry name" value="MOLYBDENUM TRANSPORT SYSTEM PERMEASE PROTEIN MODB"/>
    <property type="match status" value="1"/>
</dbReference>
<sequence>MSATRDGDARLGTDTFRPGSDAPFLIGIAILGGSYAVIIVAMIAADFAYVDSESMLAALRSPEIQYSIVLSLLSCTLSTLFSLWVAVPLGYLTSRFDFPGKRFLDAVLDIPIVLPPLVIGISLLALFNFAPFAWTSEWVVFEIPGVILAQFMVACAFATRAMRISFDQIPKRYEKVALTLGCNRGKAFWLVVMPQARRGILAAGTLAWARSLGEFGPILVFAGSTRMRTEVLPTSVYLEMQAGNLKGMIAISLIMIVAAAAVLVTSRLFGMKRMEP</sequence>
<keyword evidence="3" id="KW-1003">Cell membrane</keyword>
<feature type="domain" description="ABC transmembrane type-1" evidence="8">
    <location>
        <begin position="68"/>
        <end position="266"/>
    </location>
</feature>
<dbReference type="CDD" id="cd06261">
    <property type="entry name" value="TM_PBP2"/>
    <property type="match status" value="1"/>
</dbReference>
<dbReference type="GO" id="GO:0055085">
    <property type="term" value="P:transmembrane transport"/>
    <property type="evidence" value="ECO:0007669"/>
    <property type="project" value="InterPro"/>
</dbReference>
<evidence type="ECO:0000256" key="3">
    <source>
        <dbReference type="ARBA" id="ARBA00022475"/>
    </source>
</evidence>
<evidence type="ECO:0000259" key="8">
    <source>
        <dbReference type="PROSITE" id="PS50928"/>
    </source>
</evidence>
<evidence type="ECO:0000256" key="2">
    <source>
        <dbReference type="ARBA" id="ARBA00022448"/>
    </source>
</evidence>
<evidence type="ECO:0000256" key="6">
    <source>
        <dbReference type="ARBA" id="ARBA00023136"/>
    </source>
</evidence>
<comment type="subcellular location">
    <subcellularLocation>
        <location evidence="1">Cell membrane</location>
        <topology evidence="1">Multi-pass membrane protein</topology>
    </subcellularLocation>
</comment>
<keyword evidence="2" id="KW-0813">Transport</keyword>
<gene>
    <name evidence="9" type="ORF">METZ01_LOCUS170156</name>
</gene>
<accession>A0A382BUZ5</accession>
<organism evidence="9">
    <name type="scientific">marine metagenome</name>
    <dbReference type="NCBI Taxonomy" id="408172"/>
    <lineage>
        <taxon>unclassified sequences</taxon>
        <taxon>metagenomes</taxon>
        <taxon>ecological metagenomes</taxon>
    </lineage>
</organism>
<dbReference type="PANTHER" id="PTHR30183:SF2">
    <property type="entry name" value="IRON UTILIZATION PROTEIN"/>
    <property type="match status" value="1"/>
</dbReference>
<keyword evidence="5 7" id="KW-1133">Transmembrane helix</keyword>
<dbReference type="GO" id="GO:0005886">
    <property type="term" value="C:plasma membrane"/>
    <property type="evidence" value="ECO:0007669"/>
    <property type="project" value="UniProtKB-SubCell"/>
</dbReference>
<keyword evidence="4 7" id="KW-0812">Transmembrane</keyword>
<dbReference type="InterPro" id="IPR035906">
    <property type="entry name" value="MetI-like_sf"/>
</dbReference>
<proteinExistence type="predicted"/>
<dbReference type="SUPFAM" id="SSF161098">
    <property type="entry name" value="MetI-like"/>
    <property type="match status" value="1"/>
</dbReference>
<dbReference type="InterPro" id="IPR000515">
    <property type="entry name" value="MetI-like"/>
</dbReference>
<dbReference type="EMBL" id="UINC01031372">
    <property type="protein sequence ID" value="SVB17302.1"/>
    <property type="molecule type" value="Genomic_DNA"/>
</dbReference>